<comment type="caution">
    <text evidence="2">The sequence shown here is derived from an EMBL/GenBank/DDBJ whole genome shotgun (WGS) entry which is preliminary data.</text>
</comment>
<feature type="region of interest" description="Disordered" evidence="1">
    <location>
        <begin position="1"/>
        <end position="30"/>
    </location>
</feature>
<gene>
    <name evidence="2" type="ORF">GALL_540640</name>
</gene>
<evidence type="ECO:0000313" key="2">
    <source>
        <dbReference type="EMBL" id="OIQ64385.1"/>
    </source>
</evidence>
<name>A0A1J5NYP3_9ZZZZ</name>
<dbReference type="EMBL" id="MLJW01008162">
    <property type="protein sequence ID" value="OIQ64385.1"/>
    <property type="molecule type" value="Genomic_DNA"/>
</dbReference>
<proteinExistence type="predicted"/>
<reference evidence="2" key="1">
    <citation type="submission" date="2016-10" db="EMBL/GenBank/DDBJ databases">
        <title>Sequence of Gallionella enrichment culture.</title>
        <authorList>
            <person name="Poehlein A."/>
            <person name="Muehling M."/>
            <person name="Daniel R."/>
        </authorList>
    </citation>
    <scope>NUCLEOTIDE SEQUENCE</scope>
</reference>
<evidence type="ECO:0000256" key="1">
    <source>
        <dbReference type="SAM" id="MobiDB-lite"/>
    </source>
</evidence>
<sequence>MRKADPVTPEMITPIEPSGEQSHASFGRSRGACGVTGCSARVSATGNSARQHMIASTL</sequence>
<organism evidence="2">
    <name type="scientific">mine drainage metagenome</name>
    <dbReference type="NCBI Taxonomy" id="410659"/>
    <lineage>
        <taxon>unclassified sequences</taxon>
        <taxon>metagenomes</taxon>
        <taxon>ecological metagenomes</taxon>
    </lineage>
</organism>
<protein>
    <submittedName>
        <fullName evidence="2">Uncharacterized protein</fullName>
    </submittedName>
</protein>
<accession>A0A1J5NYP3</accession>
<dbReference type="AlphaFoldDB" id="A0A1J5NYP3"/>